<evidence type="ECO:0000313" key="3">
    <source>
        <dbReference type="EMBL" id="PZP56824.1"/>
    </source>
</evidence>
<sequence length="78" mass="8850">MDWLVYILRCADNTFYTGITNDMEARLLKHGNGTGAKYTKGRGPFSVVYSERFENRSQASKREAAIKSMSKQEKLGLL</sequence>
<accession>A0A2W5FQX7</accession>
<feature type="domain" description="GIY-YIG" evidence="2">
    <location>
        <begin position="1"/>
        <end position="76"/>
    </location>
</feature>
<name>A0A2W5FQX7_9BACT</name>
<dbReference type="InterPro" id="IPR035901">
    <property type="entry name" value="GIY-YIG_endonuc_sf"/>
</dbReference>
<gene>
    <name evidence="3" type="ORF">DI586_02415</name>
</gene>
<keyword evidence="3" id="KW-0378">Hydrolase</keyword>
<proteinExistence type="inferred from homology"/>
<dbReference type="EMBL" id="QFOT01000014">
    <property type="protein sequence ID" value="PZP56824.1"/>
    <property type="molecule type" value="Genomic_DNA"/>
</dbReference>
<evidence type="ECO:0000256" key="1">
    <source>
        <dbReference type="ARBA" id="ARBA00007435"/>
    </source>
</evidence>
<dbReference type="InterPro" id="IPR000305">
    <property type="entry name" value="GIY-YIG_endonuc"/>
</dbReference>
<dbReference type="PANTHER" id="PTHR34477">
    <property type="entry name" value="UPF0213 PROTEIN YHBQ"/>
    <property type="match status" value="1"/>
</dbReference>
<organism evidence="3 4">
    <name type="scientific">Micavibrio aeruginosavorus</name>
    <dbReference type="NCBI Taxonomy" id="349221"/>
    <lineage>
        <taxon>Bacteria</taxon>
        <taxon>Pseudomonadati</taxon>
        <taxon>Bdellovibrionota</taxon>
        <taxon>Bdellovibrionia</taxon>
        <taxon>Bdellovibrionales</taxon>
        <taxon>Pseudobdellovibrionaceae</taxon>
        <taxon>Micavibrio</taxon>
    </lineage>
</organism>
<dbReference type="CDD" id="cd10456">
    <property type="entry name" value="GIY-YIG_UPF0213"/>
    <property type="match status" value="1"/>
</dbReference>
<keyword evidence="3" id="KW-0255">Endonuclease</keyword>
<comment type="caution">
    <text evidence="3">The sequence shown here is derived from an EMBL/GenBank/DDBJ whole genome shotgun (WGS) entry which is preliminary data.</text>
</comment>
<keyword evidence="3" id="KW-0540">Nuclease</keyword>
<dbReference type="SUPFAM" id="SSF82771">
    <property type="entry name" value="GIY-YIG endonuclease"/>
    <property type="match status" value="1"/>
</dbReference>
<protein>
    <submittedName>
        <fullName evidence="3">Endonuclease</fullName>
    </submittedName>
</protein>
<comment type="similarity">
    <text evidence="1">Belongs to the UPF0213 family.</text>
</comment>
<dbReference type="AlphaFoldDB" id="A0A2W5FQX7"/>
<dbReference type="InterPro" id="IPR050190">
    <property type="entry name" value="UPF0213_domain"/>
</dbReference>
<evidence type="ECO:0000259" key="2">
    <source>
        <dbReference type="PROSITE" id="PS50164"/>
    </source>
</evidence>
<dbReference type="PROSITE" id="PS50164">
    <property type="entry name" value="GIY_YIG"/>
    <property type="match status" value="1"/>
</dbReference>
<dbReference type="GO" id="GO:0004519">
    <property type="term" value="F:endonuclease activity"/>
    <property type="evidence" value="ECO:0007669"/>
    <property type="project" value="UniProtKB-KW"/>
</dbReference>
<dbReference type="PANTHER" id="PTHR34477:SF1">
    <property type="entry name" value="UPF0213 PROTEIN YHBQ"/>
    <property type="match status" value="1"/>
</dbReference>
<evidence type="ECO:0000313" key="4">
    <source>
        <dbReference type="Proteomes" id="UP000249739"/>
    </source>
</evidence>
<reference evidence="3 4" key="1">
    <citation type="submission" date="2017-08" db="EMBL/GenBank/DDBJ databases">
        <title>Infants hospitalized years apart are colonized by the same room-sourced microbial strains.</title>
        <authorList>
            <person name="Brooks B."/>
            <person name="Olm M.R."/>
            <person name="Firek B.A."/>
            <person name="Baker R."/>
            <person name="Thomas B.C."/>
            <person name="Morowitz M.J."/>
            <person name="Banfield J.F."/>
        </authorList>
    </citation>
    <scope>NUCLEOTIDE SEQUENCE [LARGE SCALE GENOMIC DNA]</scope>
    <source>
        <strain evidence="3">S2_006_000_R2_64</strain>
    </source>
</reference>
<dbReference type="Proteomes" id="UP000249739">
    <property type="component" value="Unassembled WGS sequence"/>
</dbReference>
<dbReference type="Pfam" id="PF01541">
    <property type="entry name" value="GIY-YIG"/>
    <property type="match status" value="1"/>
</dbReference>
<dbReference type="Gene3D" id="3.40.1440.10">
    <property type="entry name" value="GIY-YIG endonuclease"/>
    <property type="match status" value="1"/>
</dbReference>